<sequence>MSNTYFPIPYWCWLHDDYIGSEICSNISSSQGMNLLKSPVGYENHFQLHIAKV</sequence>
<name>A0ABR7ZJE2_ANACY</name>
<keyword evidence="2" id="KW-1185">Reference proteome</keyword>
<protein>
    <submittedName>
        <fullName evidence="1">Uncharacterized protein</fullName>
    </submittedName>
</protein>
<proteinExistence type="predicted"/>
<accession>A0ABR7ZJE2</accession>
<dbReference type="RefSeq" id="WP_010999190.1">
    <property type="nucleotide sequence ID" value="NZ_JACJQC010000012.1"/>
</dbReference>
<organism evidence="1 2">
    <name type="scientific">Anabaena cylindrica FACHB-318</name>
    <dbReference type="NCBI Taxonomy" id="2692880"/>
    <lineage>
        <taxon>Bacteria</taxon>
        <taxon>Bacillati</taxon>
        <taxon>Cyanobacteriota</taxon>
        <taxon>Cyanophyceae</taxon>
        <taxon>Nostocales</taxon>
        <taxon>Nostocaceae</taxon>
        <taxon>Anabaena</taxon>
    </lineage>
</organism>
<reference evidence="1 2" key="1">
    <citation type="journal article" date="2020" name="ISME J.">
        <title>Comparative genomics reveals insights into cyanobacterial evolution and habitat adaptation.</title>
        <authorList>
            <person name="Chen M.Y."/>
            <person name="Teng W.K."/>
            <person name="Zhao L."/>
            <person name="Hu C.X."/>
            <person name="Zhou Y.K."/>
            <person name="Han B.P."/>
            <person name="Song L.R."/>
            <person name="Shu W.S."/>
        </authorList>
    </citation>
    <scope>NUCLEOTIDE SEQUENCE [LARGE SCALE GENOMIC DNA]</scope>
    <source>
        <strain evidence="1 2">FACHB-318</strain>
    </source>
</reference>
<dbReference type="Proteomes" id="UP000638897">
    <property type="component" value="Unassembled WGS sequence"/>
</dbReference>
<evidence type="ECO:0000313" key="2">
    <source>
        <dbReference type="Proteomes" id="UP000638897"/>
    </source>
</evidence>
<comment type="caution">
    <text evidence="1">The sequence shown here is derived from an EMBL/GenBank/DDBJ whole genome shotgun (WGS) entry which is preliminary data.</text>
</comment>
<gene>
    <name evidence="1" type="ORF">H6F81_15535</name>
</gene>
<evidence type="ECO:0000313" key="1">
    <source>
        <dbReference type="EMBL" id="MBD2172634.1"/>
    </source>
</evidence>
<dbReference type="EMBL" id="JACJQC010000012">
    <property type="protein sequence ID" value="MBD2172634.1"/>
    <property type="molecule type" value="Genomic_DNA"/>
</dbReference>